<protein>
    <submittedName>
        <fullName evidence="1">Uncharacterized protein</fullName>
    </submittedName>
</protein>
<dbReference type="STRING" id="547042.BACCOPRO_02924"/>
<organism evidence="1 2">
    <name type="scientific">Phocaeicola coprophilus DSM 18228 = JCM 13818</name>
    <dbReference type="NCBI Taxonomy" id="547042"/>
    <lineage>
        <taxon>Bacteria</taxon>
        <taxon>Pseudomonadati</taxon>
        <taxon>Bacteroidota</taxon>
        <taxon>Bacteroidia</taxon>
        <taxon>Bacteroidales</taxon>
        <taxon>Bacteroidaceae</taxon>
        <taxon>Phocaeicola</taxon>
    </lineage>
</organism>
<evidence type="ECO:0000313" key="1">
    <source>
        <dbReference type="EMBL" id="EEF77402.1"/>
    </source>
</evidence>
<dbReference type="EMBL" id="ACBW01000189">
    <property type="protein sequence ID" value="EEF77402.1"/>
    <property type="molecule type" value="Genomic_DNA"/>
</dbReference>
<dbReference type="Proteomes" id="UP000014073">
    <property type="component" value="Unassembled WGS sequence"/>
</dbReference>
<keyword evidence="2" id="KW-1185">Reference proteome</keyword>
<sequence>MFSLKARNVFKKARSLFSFPAEEDEGEGKKPSDGLYGSVQTLGLNRAVVGVESCGRWGRIVRSLRPDRAVDFFCIDQSMRRYRAVAGRSGKKLPGRIILLLPFRKEPDASAAYSEEHGERSFSAFCNPGKNCYLYALKRNNDGK</sequence>
<dbReference type="HOGENOM" id="CLU_1792575_0_0_10"/>
<dbReference type="AlphaFoldDB" id="S0FC06"/>
<gene>
    <name evidence="1" type="ORF">BACCOPRO_02924</name>
</gene>
<name>S0FC06_9BACT</name>
<accession>S0FC06</accession>
<proteinExistence type="predicted"/>
<evidence type="ECO:0000313" key="2">
    <source>
        <dbReference type="Proteomes" id="UP000014073"/>
    </source>
</evidence>
<comment type="caution">
    <text evidence="1">The sequence shown here is derived from an EMBL/GenBank/DDBJ whole genome shotgun (WGS) entry which is preliminary data.</text>
</comment>
<reference evidence="1 2" key="1">
    <citation type="submission" date="2008-12" db="EMBL/GenBank/DDBJ databases">
        <authorList>
            <person name="Fulton L."/>
            <person name="Clifton S."/>
            <person name="Fulton B."/>
            <person name="Xu J."/>
            <person name="Minx P."/>
            <person name="Pepin K.H."/>
            <person name="Johnson M."/>
            <person name="Bhonagiri V."/>
            <person name="Nash W.E."/>
            <person name="Mardis E.R."/>
            <person name="Wilson R.K."/>
        </authorList>
    </citation>
    <scope>NUCLEOTIDE SEQUENCE [LARGE SCALE GENOMIC DNA]</scope>
    <source>
        <strain evidence="1 2">DSM 18228</strain>
    </source>
</reference>